<evidence type="ECO:0000313" key="1">
    <source>
        <dbReference type="EMBL" id="KAF5813842.1"/>
    </source>
</evidence>
<name>A0A9K3JF87_HELAN</name>
<dbReference type="Gramene" id="mRNA:HanXRQr2_Chr03g0103481">
    <property type="protein sequence ID" value="mRNA:HanXRQr2_Chr03g0103481"/>
    <property type="gene ID" value="HanXRQr2_Chr03g0103481"/>
</dbReference>
<evidence type="ECO:0000313" key="2">
    <source>
        <dbReference type="Proteomes" id="UP000215914"/>
    </source>
</evidence>
<reference evidence="1" key="1">
    <citation type="journal article" date="2017" name="Nature">
        <title>The sunflower genome provides insights into oil metabolism, flowering and Asterid evolution.</title>
        <authorList>
            <person name="Badouin H."/>
            <person name="Gouzy J."/>
            <person name="Grassa C.J."/>
            <person name="Murat F."/>
            <person name="Staton S.E."/>
            <person name="Cottret L."/>
            <person name="Lelandais-Briere C."/>
            <person name="Owens G.L."/>
            <person name="Carrere S."/>
            <person name="Mayjonade B."/>
            <person name="Legrand L."/>
            <person name="Gill N."/>
            <person name="Kane N.C."/>
            <person name="Bowers J.E."/>
            <person name="Hubner S."/>
            <person name="Bellec A."/>
            <person name="Berard A."/>
            <person name="Berges H."/>
            <person name="Blanchet N."/>
            <person name="Boniface M.C."/>
            <person name="Brunel D."/>
            <person name="Catrice O."/>
            <person name="Chaidir N."/>
            <person name="Claudel C."/>
            <person name="Donnadieu C."/>
            <person name="Faraut T."/>
            <person name="Fievet G."/>
            <person name="Helmstetter N."/>
            <person name="King M."/>
            <person name="Knapp S.J."/>
            <person name="Lai Z."/>
            <person name="Le Paslier M.C."/>
            <person name="Lippi Y."/>
            <person name="Lorenzon L."/>
            <person name="Mandel J.R."/>
            <person name="Marage G."/>
            <person name="Marchand G."/>
            <person name="Marquand E."/>
            <person name="Bret-Mestries E."/>
            <person name="Morien E."/>
            <person name="Nambeesan S."/>
            <person name="Nguyen T."/>
            <person name="Pegot-Espagnet P."/>
            <person name="Pouilly N."/>
            <person name="Raftis F."/>
            <person name="Sallet E."/>
            <person name="Schiex T."/>
            <person name="Thomas J."/>
            <person name="Vandecasteele C."/>
            <person name="Vares D."/>
            <person name="Vear F."/>
            <person name="Vautrin S."/>
            <person name="Crespi M."/>
            <person name="Mangin B."/>
            <person name="Burke J.M."/>
            <person name="Salse J."/>
            <person name="Munos S."/>
            <person name="Vincourt P."/>
            <person name="Rieseberg L.H."/>
            <person name="Langlade N.B."/>
        </authorList>
    </citation>
    <scope>NUCLEOTIDE SEQUENCE</scope>
    <source>
        <tissue evidence="1">Leaves</tissue>
    </source>
</reference>
<accession>A0A9K3JF87</accession>
<dbReference type="AlphaFoldDB" id="A0A9K3JF87"/>
<comment type="caution">
    <text evidence="1">The sequence shown here is derived from an EMBL/GenBank/DDBJ whole genome shotgun (WGS) entry which is preliminary data.</text>
</comment>
<dbReference type="EMBL" id="MNCJ02000318">
    <property type="protein sequence ID" value="KAF5813842.1"/>
    <property type="molecule type" value="Genomic_DNA"/>
</dbReference>
<dbReference type="Proteomes" id="UP000215914">
    <property type="component" value="Unassembled WGS sequence"/>
</dbReference>
<sequence>MNAFMATHDASSQLTKFEDSVDVTIIVDYEFSAPKFFDFIEGKTAFGDPFDVPAKRTLASCMLFLCQDSPPQVTWKWWV</sequence>
<reference evidence="1" key="2">
    <citation type="submission" date="2020-06" db="EMBL/GenBank/DDBJ databases">
        <title>Helianthus annuus Genome sequencing and assembly Release 2.</title>
        <authorList>
            <person name="Gouzy J."/>
            <person name="Langlade N."/>
            <person name="Munos S."/>
        </authorList>
    </citation>
    <scope>NUCLEOTIDE SEQUENCE</scope>
    <source>
        <tissue evidence="1">Leaves</tissue>
    </source>
</reference>
<protein>
    <submittedName>
        <fullName evidence="1">Uncharacterized protein</fullName>
    </submittedName>
</protein>
<gene>
    <name evidence="1" type="ORF">HanXRQr2_Chr03g0103481</name>
</gene>
<proteinExistence type="predicted"/>
<keyword evidence="2" id="KW-1185">Reference proteome</keyword>
<organism evidence="1 2">
    <name type="scientific">Helianthus annuus</name>
    <name type="common">Common sunflower</name>
    <dbReference type="NCBI Taxonomy" id="4232"/>
    <lineage>
        <taxon>Eukaryota</taxon>
        <taxon>Viridiplantae</taxon>
        <taxon>Streptophyta</taxon>
        <taxon>Embryophyta</taxon>
        <taxon>Tracheophyta</taxon>
        <taxon>Spermatophyta</taxon>
        <taxon>Magnoliopsida</taxon>
        <taxon>eudicotyledons</taxon>
        <taxon>Gunneridae</taxon>
        <taxon>Pentapetalae</taxon>
        <taxon>asterids</taxon>
        <taxon>campanulids</taxon>
        <taxon>Asterales</taxon>
        <taxon>Asteraceae</taxon>
        <taxon>Asteroideae</taxon>
        <taxon>Heliantheae alliance</taxon>
        <taxon>Heliantheae</taxon>
        <taxon>Helianthus</taxon>
    </lineage>
</organism>